<proteinExistence type="predicted"/>
<protein>
    <recommendedName>
        <fullName evidence="5">Antitoxin</fullName>
    </recommendedName>
</protein>
<evidence type="ECO:0000256" key="2">
    <source>
        <dbReference type="SAM" id="MobiDB-lite"/>
    </source>
</evidence>
<dbReference type="Proteomes" id="UP000598174">
    <property type="component" value="Unassembled WGS sequence"/>
</dbReference>
<keyword evidence="4" id="KW-1185">Reference proteome</keyword>
<sequence length="136" mass="15199">MARSTPAIGTPRNELAINEARIRLVQLVRLAQLTRQITVLIDRGRPAAAIVPVDLLDARDDAPDTTAASAAGWVRRLEKVRQDLRRQHAVHTAELRQALDEAWRVIDDLRPPGTDRRIDEQRAACAPLRRPAEPPT</sequence>
<reference evidence="3" key="1">
    <citation type="submission" date="2021-01" db="EMBL/GenBank/DDBJ databases">
        <title>Whole genome shotgun sequence of Actinoplanes ferrugineus NBRC 15555.</title>
        <authorList>
            <person name="Komaki H."/>
            <person name="Tamura T."/>
        </authorList>
    </citation>
    <scope>NUCLEOTIDE SEQUENCE</scope>
    <source>
        <strain evidence="3">NBRC 15555</strain>
    </source>
</reference>
<dbReference type="EMBL" id="BOMM01000050">
    <property type="protein sequence ID" value="GIE13632.1"/>
    <property type="molecule type" value="Genomic_DNA"/>
</dbReference>
<evidence type="ECO:0000313" key="4">
    <source>
        <dbReference type="Proteomes" id="UP000598174"/>
    </source>
</evidence>
<evidence type="ECO:0008006" key="5">
    <source>
        <dbReference type="Google" id="ProtNLM"/>
    </source>
</evidence>
<dbReference type="RefSeq" id="WP_203820078.1">
    <property type="nucleotide sequence ID" value="NZ_BAAABP010000002.1"/>
</dbReference>
<feature type="region of interest" description="Disordered" evidence="2">
    <location>
        <begin position="110"/>
        <end position="136"/>
    </location>
</feature>
<keyword evidence="1" id="KW-0175">Coiled coil</keyword>
<evidence type="ECO:0000256" key="1">
    <source>
        <dbReference type="SAM" id="Coils"/>
    </source>
</evidence>
<feature type="coiled-coil region" evidence="1">
    <location>
        <begin position="74"/>
        <end position="101"/>
    </location>
</feature>
<comment type="caution">
    <text evidence="3">The sequence shown here is derived from an EMBL/GenBank/DDBJ whole genome shotgun (WGS) entry which is preliminary data.</text>
</comment>
<name>A0A919J5B5_9ACTN</name>
<organism evidence="3 4">
    <name type="scientific">Paractinoplanes ferrugineus</name>
    <dbReference type="NCBI Taxonomy" id="113564"/>
    <lineage>
        <taxon>Bacteria</taxon>
        <taxon>Bacillati</taxon>
        <taxon>Actinomycetota</taxon>
        <taxon>Actinomycetes</taxon>
        <taxon>Micromonosporales</taxon>
        <taxon>Micromonosporaceae</taxon>
        <taxon>Paractinoplanes</taxon>
    </lineage>
</organism>
<gene>
    <name evidence="3" type="ORF">Afe05nite_54720</name>
</gene>
<dbReference type="AlphaFoldDB" id="A0A919J5B5"/>
<evidence type="ECO:0000313" key="3">
    <source>
        <dbReference type="EMBL" id="GIE13632.1"/>
    </source>
</evidence>
<feature type="compositionally biased region" description="Basic and acidic residues" evidence="2">
    <location>
        <begin position="110"/>
        <end position="122"/>
    </location>
</feature>
<accession>A0A919J5B5</accession>